<organism evidence="2 3">
    <name type="scientific">Mariprofundus erugo</name>
    <dbReference type="NCBI Taxonomy" id="2528639"/>
    <lineage>
        <taxon>Bacteria</taxon>
        <taxon>Pseudomonadati</taxon>
        <taxon>Pseudomonadota</taxon>
        <taxon>Candidatius Mariprofundia</taxon>
        <taxon>Mariprofundales</taxon>
        <taxon>Mariprofundaceae</taxon>
        <taxon>Mariprofundus</taxon>
    </lineage>
</organism>
<dbReference type="RefSeq" id="WP_138238935.1">
    <property type="nucleotide sequence ID" value="NZ_VBRY01000005.1"/>
</dbReference>
<evidence type="ECO:0000313" key="2">
    <source>
        <dbReference type="EMBL" id="TLS67499.1"/>
    </source>
</evidence>
<protein>
    <submittedName>
        <fullName evidence="2">Uncharacterized protein</fullName>
    </submittedName>
</protein>
<dbReference type="Proteomes" id="UP000306585">
    <property type="component" value="Unassembled WGS sequence"/>
</dbReference>
<proteinExistence type="predicted"/>
<comment type="caution">
    <text evidence="2">The sequence shown here is derived from an EMBL/GenBank/DDBJ whole genome shotgun (WGS) entry which is preliminary data.</text>
</comment>
<feature type="region of interest" description="Disordered" evidence="1">
    <location>
        <begin position="147"/>
        <end position="167"/>
    </location>
</feature>
<dbReference type="AlphaFoldDB" id="A0A5R9GRC9"/>
<name>A0A5R9GRC9_9PROT</name>
<keyword evidence="3" id="KW-1185">Reference proteome</keyword>
<dbReference type="OrthoDB" id="950196at2"/>
<accession>A0A5R9GRC9</accession>
<evidence type="ECO:0000256" key="1">
    <source>
        <dbReference type="SAM" id="MobiDB-lite"/>
    </source>
</evidence>
<gene>
    <name evidence="2" type="ORF">FEF65_06150</name>
</gene>
<sequence>MKKMLFALSGHLPCRLIKVEGQPYLERYYVGSLFGFTAFLHRFIAADGDREVHDHPWRIAMSIVLSGSYREEWVRHINLLDQAGWTAKMRHVRWFNWIPGHRFHRIADAEPETWTLFIHGKRTKGWGFLNHHDNVVTYHQPRDLTEAGDWHKTSSSGRDSDRVPMPR</sequence>
<evidence type="ECO:0000313" key="3">
    <source>
        <dbReference type="Proteomes" id="UP000306585"/>
    </source>
</evidence>
<dbReference type="EMBL" id="VBRY01000005">
    <property type="protein sequence ID" value="TLS67499.1"/>
    <property type="molecule type" value="Genomic_DNA"/>
</dbReference>
<reference evidence="2 3" key="1">
    <citation type="journal article" date="2019" name="Appl. Environ. Microbiol.">
        <title>Environmental Evidence and Genomic Insight of Iron-oxidizing Bacteria Preference Towards More Corrosion Resistant Stainless Steel at Higher Salinities.</title>
        <authorList>
            <person name="Garrison C.E."/>
            <person name="Price K.A."/>
            <person name="Field E.K."/>
        </authorList>
    </citation>
    <scope>NUCLEOTIDE SEQUENCE [LARGE SCALE GENOMIC DNA]</scope>
    <source>
        <strain evidence="2 3">P3</strain>
    </source>
</reference>